<dbReference type="OrthoDB" id="65569at2759"/>
<dbReference type="Proteomes" id="UP000030816">
    <property type="component" value="Unassembled WGS sequence"/>
</dbReference>
<dbReference type="Pfam" id="PF00232">
    <property type="entry name" value="Glyco_hydro_1"/>
    <property type="match status" value="2"/>
</dbReference>
<feature type="region of interest" description="Disordered" evidence="5">
    <location>
        <begin position="1"/>
        <end position="22"/>
    </location>
</feature>
<evidence type="ECO:0000313" key="7">
    <source>
        <dbReference type="Proteomes" id="UP000030816"/>
    </source>
</evidence>
<evidence type="ECO:0000256" key="3">
    <source>
        <dbReference type="ARBA" id="ARBA00023295"/>
    </source>
</evidence>
<dbReference type="GeneID" id="63735085"/>
<dbReference type="GO" id="GO:0008422">
    <property type="term" value="F:beta-glucosidase activity"/>
    <property type="evidence" value="ECO:0007669"/>
    <property type="project" value="TreeGrafter"/>
</dbReference>
<keyword evidence="2 6" id="KW-0378">Hydrolase</keyword>
<dbReference type="InterPro" id="IPR017853">
    <property type="entry name" value="GH"/>
</dbReference>
<evidence type="ECO:0000256" key="2">
    <source>
        <dbReference type="ARBA" id="ARBA00022801"/>
    </source>
</evidence>
<evidence type="ECO:0000256" key="5">
    <source>
        <dbReference type="SAM" id="MobiDB-lite"/>
    </source>
</evidence>
<dbReference type="InterPro" id="IPR001360">
    <property type="entry name" value="Glyco_hydro_1"/>
</dbReference>
<gene>
    <name evidence="6" type="ORF">MAM_00630</name>
</gene>
<dbReference type="GO" id="GO:0005975">
    <property type="term" value="P:carbohydrate metabolic process"/>
    <property type="evidence" value="ECO:0007669"/>
    <property type="project" value="InterPro"/>
</dbReference>
<comment type="similarity">
    <text evidence="1 4">Belongs to the glycosyl hydrolase 1 family.</text>
</comment>
<sequence>MAGTWQMQQKRSSASDFPPPSVIHNIDTKLVCQEKQNPNSPRPQEVHLTRSIQATSVADSSVAVPTWLKIQQWAARAHASEWGFATAAYQIEGPVAKDGRGISIWDTFCHLEPSRTKGASGDIACDHHHQYEEDFDLLSKYGAKAYRFSVSWSRTIPQGGRNDPLNEQGVSFYSRLIDSLVKGGITPCVTLYHWDLPQGLHDRHGGWLDVQESQLDFERYARSAGRHAPGRSGTNDLSEAGNSATEPWIAGEAQILSHVRAGIAYNKEFKPSQAGQIGISLTGDYYEPWDSTDSRDKEAAKRRIKLHIGWFANAIFLETDYPSCMRGQLGHRLPIVTEAEFGLLNEAEIDFYGMNYYTSQFGRHGEGHVPDTDYVGNLDELQHNKQGTPVGEKSAIHWLRSCPGLFRKHLTRIYSLYGKPICITENGCPCPGEDSMACKEAVDDAYRIKYFNSHLDSICKSIVDDGAVTKGFFAWAHLGEFSTISQDPVVHQPKNGLMDMAHVSASHSLITRP</sequence>
<dbReference type="Gene3D" id="3.20.20.80">
    <property type="entry name" value="Glycosidases"/>
    <property type="match status" value="2"/>
</dbReference>
<feature type="compositionally biased region" description="Polar residues" evidence="5">
    <location>
        <begin position="1"/>
        <end position="15"/>
    </location>
</feature>
<accession>A0A0B2X5H0</accession>
<keyword evidence="7" id="KW-1185">Reference proteome</keyword>
<keyword evidence="3" id="KW-0326">Glycosidase</keyword>
<protein>
    <submittedName>
        <fullName evidence="6">Glycoside hydrolase, family 1</fullName>
    </submittedName>
</protein>
<dbReference type="PANTHER" id="PTHR10353">
    <property type="entry name" value="GLYCOSYL HYDROLASE"/>
    <property type="match status" value="1"/>
</dbReference>
<dbReference type="PRINTS" id="PR00131">
    <property type="entry name" value="GLHYDRLASE1"/>
</dbReference>
<dbReference type="RefSeq" id="XP_040682694.1">
    <property type="nucleotide sequence ID" value="XM_040819429.1"/>
</dbReference>
<organism evidence="6 7">
    <name type="scientific">Metarhizium album (strain ARSEF 1941)</name>
    <dbReference type="NCBI Taxonomy" id="1081103"/>
    <lineage>
        <taxon>Eukaryota</taxon>
        <taxon>Fungi</taxon>
        <taxon>Dikarya</taxon>
        <taxon>Ascomycota</taxon>
        <taxon>Pezizomycotina</taxon>
        <taxon>Sordariomycetes</taxon>
        <taxon>Hypocreomycetidae</taxon>
        <taxon>Hypocreales</taxon>
        <taxon>Clavicipitaceae</taxon>
        <taxon>Metarhizium</taxon>
    </lineage>
</organism>
<reference evidence="6 7" key="1">
    <citation type="journal article" date="2014" name="Proc. Natl. Acad. Sci. U.S.A.">
        <title>Trajectory and genomic determinants of fungal-pathogen speciation and host adaptation.</title>
        <authorList>
            <person name="Hu X."/>
            <person name="Xiao G."/>
            <person name="Zheng P."/>
            <person name="Shang Y."/>
            <person name="Su Y."/>
            <person name="Zhang X."/>
            <person name="Liu X."/>
            <person name="Zhan S."/>
            <person name="St Leger R.J."/>
            <person name="Wang C."/>
        </authorList>
    </citation>
    <scope>NUCLEOTIDE SEQUENCE [LARGE SCALE GENOMIC DNA]</scope>
    <source>
        <strain evidence="6 7">ARSEF 1941</strain>
    </source>
</reference>
<evidence type="ECO:0000313" key="6">
    <source>
        <dbReference type="EMBL" id="KHO01629.1"/>
    </source>
</evidence>
<dbReference type="STRING" id="1081103.A0A0B2X5H0"/>
<evidence type="ECO:0000256" key="4">
    <source>
        <dbReference type="RuleBase" id="RU003690"/>
    </source>
</evidence>
<proteinExistence type="inferred from homology"/>
<feature type="region of interest" description="Disordered" evidence="5">
    <location>
        <begin position="222"/>
        <end position="242"/>
    </location>
</feature>
<dbReference type="HOGENOM" id="CLU_001859_1_2_1"/>
<comment type="caution">
    <text evidence="6">The sequence shown here is derived from an EMBL/GenBank/DDBJ whole genome shotgun (WGS) entry which is preliminary data.</text>
</comment>
<dbReference type="PANTHER" id="PTHR10353:SF36">
    <property type="entry name" value="LP05116P"/>
    <property type="match status" value="1"/>
</dbReference>
<name>A0A0B2X5H0_METAS</name>
<feature type="compositionally biased region" description="Polar residues" evidence="5">
    <location>
        <begin position="232"/>
        <end position="242"/>
    </location>
</feature>
<dbReference type="SUPFAM" id="SSF51445">
    <property type="entry name" value="(Trans)glycosidases"/>
    <property type="match status" value="1"/>
</dbReference>
<dbReference type="EMBL" id="AZHE01000001">
    <property type="protein sequence ID" value="KHO01629.1"/>
    <property type="molecule type" value="Genomic_DNA"/>
</dbReference>
<dbReference type="AlphaFoldDB" id="A0A0B2X5H0"/>
<evidence type="ECO:0000256" key="1">
    <source>
        <dbReference type="ARBA" id="ARBA00010838"/>
    </source>
</evidence>